<evidence type="ECO:0000313" key="2">
    <source>
        <dbReference type="EMBL" id="KTD18831.1"/>
    </source>
</evidence>
<dbReference type="AlphaFoldDB" id="A0A0W0VFF9"/>
<dbReference type="OrthoDB" id="5651163at2"/>
<keyword evidence="1" id="KW-1133">Transmembrane helix</keyword>
<evidence type="ECO:0000313" key="3">
    <source>
        <dbReference type="Proteomes" id="UP000054869"/>
    </source>
</evidence>
<dbReference type="PATRIC" id="fig|45067.4.peg.2554"/>
<proteinExistence type="predicted"/>
<keyword evidence="3" id="KW-1185">Reference proteome</keyword>
<reference evidence="2 3" key="1">
    <citation type="submission" date="2015-11" db="EMBL/GenBank/DDBJ databases">
        <title>Genomic analysis of 38 Legionella species identifies large and diverse effector repertoires.</title>
        <authorList>
            <person name="Burstein D."/>
            <person name="Amaro F."/>
            <person name="Zusman T."/>
            <person name="Lifshitz Z."/>
            <person name="Cohen O."/>
            <person name="Gilbert J.A."/>
            <person name="Pupko T."/>
            <person name="Shuman H.A."/>
            <person name="Segal G."/>
        </authorList>
    </citation>
    <scope>NUCLEOTIDE SEQUENCE [LARGE SCALE GENOMIC DNA]</scope>
    <source>
        <strain evidence="2 3">ATCC 49751</strain>
    </source>
</reference>
<protein>
    <submittedName>
        <fullName evidence="2">Uncharacterized protein</fullName>
    </submittedName>
</protein>
<accession>A0A0W0VFF9</accession>
<comment type="caution">
    <text evidence="2">The sequence shown here is derived from an EMBL/GenBank/DDBJ whole genome shotgun (WGS) entry which is preliminary data.</text>
</comment>
<dbReference type="RefSeq" id="WP_028373866.1">
    <property type="nucleotide sequence ID" value="NZ_CAAAJD010000032.1"/>
</dbReference>
<sequence>MSQKQFTLAFLQNVLTLLNDENQLCKVSSYFQQEDPNINRYLCRDSFGLHGWNDENAGKFSAVIAEALRQTTTAFFTKDDEQLKLIQRYSDNIKTNLVPKLTANVDTNNPMIAVKLNVEKKLLQLTADKSYFNNPYVLFGGLAATAIVATVAWSLTPK</sequence>
<evidence type="ECO:0000256" key="1">
    <source>
        <dbReference type="SAM" id="Phobius"/>
    </source>
</evidence>
<organism evidence="2 3">
    <name type="scientific">Legionella lansingensis</name>
    <dbReference type="NCBI Taxonomy" id="45067"/>
    <lineage>
        <taxon>Bacteria</taxon>
        <taxon>Pseudomonadati</taxon>
        <taxon>Pseudomonadota</taxon>
        <taxon>Gammaproteobacteria</taxon>
        <taxon>Legionellales</taxon>
        <taxon>Legionellaceae</taxon>
        <taxon>Legionella</taxon>
    </lineage>
</organism>
<feature type="transmembrane region" description="Helical" evidence="1">
    <location>
        <begin position="136"/>
        <end position="155"/>
    </location>
</feature>
<dbReference type="CDD" id="cd21821">
    <property type="entry name" value="MavE"/>
    <property type="match status" value="1"/>
</dbReference>
<keyword evidence="1" id="KW-0812">Transmembrane</keyword>
<keyword evidence="1" id="KW-0472">Membrane</keyword>
<dbReference type="EMBL" id="LNYI01000057">
    <property type="protein sequence ID" value="KTD18831.1"/>
    <property type="molecule type" value="Genomic_DNA"/>
</dbReference>
<dbReference type="Proteomes" id="UP000054869">
    <property type="component" value="Unassembled WGS sequence"/>
</dbReference>
<gene>
    <name evidence="2" type="ORF">Llan_2434</name>
</gene>
<name>A0A0W0VFF9_9GAMM</name>